<evidence type="ECO:0000313" key="2">
    <source>
        <dbReference type="EMBL" id="XBV84078.1"/>
    </source>
</evidence>
<name>A0AAU7U6V5_9DEIO</name>
<keyword evidence="1" id="KW-1133">Transmembrane helix</keyword>
<dbReference type="Pfam" id="PF08592">
    <property type="entry name" value="Anthrone_oxy"/>
    <property type="match status" value="1"/>
</dbReference>
<dbReference type="KEGG" id="dsc:ABOD76_05155"/>
<keyword evidence="2" id="KW-0614">Plasmid</keyword>
<dbReference type="AlphaFoldDB" id="A0AAU7U6V5"/>
<dbReference type="EMBL" id="CP158298">
    <property type="protein sequence ID" value="XBV84078.1"/>
    <property type="molecule type" value="Genomic_DNA"/>
</dbReference>
<feature type="transmembrane region" description="Helical" evidence="1">
    <location>
        <begin position="127"/>
        <end position="148"/>
    </location>
</feature>
<gene>
    <name evidence="2" type="ORF">ABOD76_05155</name>
</gene>
<dbReference type="InterPro" id="IPR013901">
    <property type="entry name" value="Anthrone_oxy"/>
</dbReference>
<keyword evidence="1" id="KW-0472">Membrane</keyword>
<dbReference type="RefSeq" id="WP_350242086.1">
    <property type="nucleotide sequence ID" value="NZ_CP158298.1"/>
</dbReference>
<feature type="transmembrane region" description="Helical" evidence="1">
    <location>
        <begin position="53"/>
        <end position="71"/>
    </location>
</feature>
<keyword evidence="1" id="KW-0812">Transmembrane</keyword>
<reference evidence="2" key="1">
    <citation type="submission" date="2024-06" db="EMBL/GenBank/DDBJ databases">
        <title>Draft Genome Sequence of Deinococcus sonorensis Type Strain KR-87, a Biofilm Producing Representative of the Genus Deinococcus.</title>
        <authorList>
            <person name="Boren L.S."/>
            <person name="Grosso R.A."/>
            <person name="Hugenberg-Cox A.N."/>
            <person name="Hill J.T.E."/>
            <person name="Albert C.M."/>
            <person name="Tuohy J.M."/>
        </authorList>
    </citation>
    <scope>NUCLEOTIDE SEQUENCE</scope>
    <source>
        <strain evidence="2">KR-87</strain>
        <plasmid evidence="2">pDson03</plasmid>
    </source>
</reference>
<accession>A0AAU7U6V5</accession>
<evidence type="ECO:0000256" key="1">
    <source>
        <dbReference type="SAM" id="Phobius"/>
    </source>
</evidence>
<sequence>MQELLVTVTIVLVGLMVGVELSVAAFVEPIFSRLPPAAGIAARSDGARVLGRVMPFWYIGCVLLGVIWAALTWGHPQVLLIAAALALLLLSVVMSITVLVPINTRVARWAREGTPEDWQQQVRRWNVFHYARVGLIVAAFVLLVLAGLTA</sequence>
<feature type="transmembrane region" description="Helical" evidence="1">
    <location>
        <begin position="78"/>
        <end position="102"/>
    </location>
</feature>
<geneLocation type="plasmid" evidence="2">
    <name>pDson03</name>
</geneLocation>
<protein>
    <submittedName>
        <fullName evidence="2">DUF1772 domain-containing protein</fullName>
    </submittedName>
</protein>
<organism evidence="2">
    <name type="scientific">Deinococcus sonorensis KR-87</name>
    <dbReference type="NCBI Taxonomy" id="694439"/>
    <lineage>
        <taxon>Bacteria</taxon>
        <taxon>Thermotogati</taxon>
        <taxon>Deinococcota</taxon>
        <taxon>Deinococci</taxon>
        <taxon>Deinococcales</taxon>
        <taxon>Deinococcaceae</taxon>
        <taxon>Deinococcus</taxon>
    </lineage>
</organism>
<proteinExistence type="predicted"/>